<feature type="region of interest" description="Disordered" evidence="1">
    <location>
        <begin position="1"/>
        <end position="23"/>
    </location>
</feature>
<evidence type="ECO:0000313" key="3">
    <source>
        <dbReference type="Proteomes" id="UP000807469"/>
    </source>
</evidence>
<keyword evidence="3" id="KW-1185">Reference proteome</keyword>
<proteinExistence type="predicted"/>
<reference evidence="2" key="1">
    <citation type="submission" date="2020-11" db="EMBL/GenBank/DDBJ databases">
        <authorList>
            <consortium name="DOE Joint Genome Institute"/>
            <person name="Ahrendt S."/>
            <person name="Riley R."/>
            <person name="Andreopoulos W."/>
            <person name="Labutti K."/>
            <person name="Pangilinan J."/>
            <person name="Ruiz-Duenas F.J."/>
            <person name="Barrasa J.M."/>
            <person name="Sanchez-Garcia M."/>
            <person name="Camarero S."/>
            <person name="Miyauchi S."/>
            <person name="Serrano A."/>
            <person name="Linde D."/>
            <person name="Babiker R."/>
            <person name="Drula E."/>
            <person name="Ayuso-Fernandez I."/>
            <person name="Pacheco R."/>
            <person name="Padilla G."/>
            <person name="Ferreira P."/>
            <person name="Barriuso J."/>
            <person name="Kellner H."/>
            <person name="Castanera R."/>
            <person name="Alfaro M."/>
            <person name="Ramirez L."/>
            <person name="Pisabarro A.G."/>
            <person name="Kuo A."/>
            <person name="Tritt A."/>
            <person name="Lipzen A."/>
            <person name="He G."/>
            <person name="Yan M."/>
            <person name="Ng V."/>
            <person name="Cullen D."/>
            <person name="Martin F."/>
            <person name="Rosso M.-N."/>
            <person name="Henrissat B."/>
            <person name="Hibbett D."/>
            <person name="Martinez A.T."/>
            <person name="Grigoriev I.V."/>
        </authorList>
    </citation>
    <scope>NUCLEOTIDE SEQUENCE</scope>
    <source>
        <strain evidence="2">CIRM-BRFM 674</strain>
    </source>
</reference>
<evidence type="ECO:0000313" key="2">
    <source>
        <dbReference type="EMBL" id="KAF9472782.1"/>
    </source>
</evidence>
<evidence type="ECO:0000256" key="1">
    <source>
        <dbReference type="SAM" id="MobiDB-lite"/>
    </source>
</evidence>
<sequence>MTRDEPSSIASSSPARHHQFQVPRTLARHRHGLRFNRTSTPAFQRDSIASFSCCHTVAAPCSLLRSVLVTGRRHLSSFAPQGLTHTMNQLSSITSCSSSTQHIAPDAPSPAPITFWVAPFSPPLTTLRTSAPHSATLVSCSASVYACATDAVI</sequence>
<comment type="caution">
    <text evidence="2">The sequence shown here is derived from an EMBL/GenBank/DDBJ whole genome shotgun (WGS) entry which is preliminary data.</text>
</comment>
<dbReference type="Proteomes" id="UP000807469">
    <property type="component" value="Unassembled WGS sequence"/>
</dbReference>
<name>A0A9P5YP44_9AGAR</name>
<protein>
    <submittedName>
        <fullName evidence="2">Uncharacterized protein</fullName>
    </submittedName>
</protein>
<organism evidence="2 3">
    <name type="scientific">Pholiota conissans</name>
    <dbReference type="NCBI Taxonomy" id="109636"/>
    <lineage>
        <taxon>Eukaryota</taxon>
        <taxon>Fungi</taxon>
        <taxon>Dikarya</taxon>
        <taxon>Basidiomycota</taxon>
        <taxon>Agaricomycotina</taxon>
        <taxon>Agaricomycetes</taxon>
        <taxon>Agaricomycetidae</taxon>
        <taxon>Agaricales</taxon>
        <taxon>Agaricineae</taxon>
        <taxon>Strophariaceae</taxon>
        <taxon>Pholiota</taxon>
    </lineage>
</organism>
<dbReference type="EMBL" id="MU155498">
    <property type="protein sequence ID" value="KAF9472782.1"/>
    <property type="molecule type" value="Genomic_DNA"/>
</dbReference>
<accession>A0A9P5YP44</accession>
<gene>
    <name evidence="2" type="ORF">BDN70DRAFT_435376</name>
</gene>
<dbReference type="AlphaFoldDB" id="A0A9P5YP44"/>